<feature type="domain" description="PRTase-CE" evidence="1">
    <location>
        <begin position="19"/>
        <end position="288"/>
    </location>
</feature>
<reference evidence="4" key="1">
    <citation type="journal article" date="2018" name="Front. Microbiol.">
        <title>Genome-Based Analysis Reveals the Taxonomy and Diversity of the Family Idiomarinaceae.</title>
        <authorList>
            <person name="Liu Y."/>
            <person name="Lai Q."/>
            <person name="Shao Z."/>
        </authorList>
    </citation>
    <scope>NUCLEOTIDE SEQUENCE [LARGE SCALE GENOMIC DNA]</scope>
    <source>
        <strain evidence="4">F23</strain>
    </source>
</reference>
<sequence>MASLTIINQIKFSETEPGKQWCSQFGHNDRHYAEKLINALYWVSDKQFKVYIAQQLQEVTQSQPTACFCEREPRKRNGKILPYYKSPRRKRNRKFYGIAMSPIPTENAHRHEVGSEGVISNIITSSMRENPNKVLLHPTAQALQKKKVKQYVIVTDLIGSGTRISNVLDSFWAVPSIRALHSAKLINFFVIAYATSRSGRGLVSRHQLNPEIRYETEAPSFKDAFSDSEELEIRQFLNRYTKKNKSGTWGNTFNWHDPLLTVFSHGAPNNLPEIMFKPGTTGIKPLFKGRSTSRFYEYGSKFESQILPVLNNRGASESEYLEWLLKQPLRHRHIFQVLSVIGKAKSLYQIMDFTGLKRTDIVSVLELSKAHKWIEDYHITDRGRYLRDHLKSKSVQVSSKGLEQQESELYYCPQSLGASLY</sequence>
<dbReference type="Proteomes" id="UP000287330">
    <property type="component" value="Unassembled WGS sequence"/>
</dbReference>
<evidence type="ECO:0000259" key="1">
    <source>
        <dbReference type="Pfam" id="PF24390"/>
    </source>
</evidence>
<dbReference type="InterPro" id="IPR057055">
    <property type="entry name" value="wHTH-PRTase_assoc"/>
</dbReference>
<name>A0A432XJE5_9GAMM</name>
<dbReference type="OrthoDB" id="4288730at2"/>
<dbReference type="Pfam" id="PF24409">
    <property type="entry name" value="wHTH-PRTase_assc"/>
    <property type="match status" value="1"/>
</dbReference>
<dbReference type="AlphaFoldDB" id="A0A432XJE5"/>
<organism evidence="3 4">
    <name type="scientific">Idiomarina fontislapidosi</name>
    <dbReference type="NCBI Taxonomy" id="263723"/>
    <lineage>
        <taxon>Bacteria</taxon>
        <taxon>Pseudomonadati</taxon>
        <taxon>Pseudomonadota</taxon>
        <taxon>Gammaproteobacteria</taxon>
        <taxon>Alteromonadales</taxon>
        <taxon>Idiomarinaceae</taxon>
        <taxon>Idiomarina</taxon>
    </lineage>
</organism>
<evidence type="ECO:0000313" key="4">
    <source>
        <dbReference type="Proteomes" id="UP000287330"/>
    </source>
</evidence>
<protein>
    <submittedName>
        <fullName evidence="3">Uncharacterized protein</fullName>
    </submittedName>
</protein>
<evidence type="ECO:0000313" key="3">
    <source>
        <dbReference type="EMBL" id="RUO48894.1"/>
    </source>
</evidence>
<dbReference type="Pfam" id="PF24390">
    <property type="entry name" value="PRTase-CE"/>
    <property type="match status" value="1"/>
</dbReference>
<gene>
    <name evidence="3" type="ORF">CWE25_13190</name>
</gene>
<evidence type="ECO:0000259" key="2">
    <source>
        <dbReference type="Pfam" id="PF24409"/>
    </source>
</evidence>
<comment type="caution">
    <text evidence="3">The sequence shown here is derived from an EMBL/GenBank/DDBJ whole genome shotgun (WGS) entry which is preliminary data.</text>
</comment>
<dbReference type="InterPro" id="IPR056920">
    <property type="entry name" value="PRTase-CE"/>
</dbReference>
<accession>A0A432XJE5</accession>
<keyword evidence="4" id="KW-1185">Reference proteome</keyword>
<proteinExistence type="predicted"/>
<dbReference type="RefSeq" id="WP_110576470.1">
    <property type="nucleotide sequence ID" value="NZ_PIPV01000022.1"/>
</dbReference>
<dbReference type="EMBL" id="PIPV01000022">
    <property type="protein sequence ID" value="RUO48894.1"/>
    <property type="molecule type" value="Genomic_DNA"/>
</dbReference>
<feature type="domain" description="PRTase associated wHTH" evidence="2">
    <location>
        <begin position="336"/>
        <end position="417"/>
    </location>
</feature>